<dbReference type="Gene3D" id="3.30.70.100">
    <property type="match status" value="1"/>
</dbReference>
<feature type="compositionally biased region" description="Polar residues" evidence="1">
    <location>
        <begin position="122"/>
        <end position="134"/>
    </location>
</feature>
<feature type="domain" description="Stress-response A/B barrel" evidence="2">
    <location>
        <begin position="5"/>
        <end position="102"/>
    </location>
</feature>
<evidence type="ECO:0000313" key="3">
    <source>
        <dbReference type="EMBL" id="KAK4124824.1"/>
    </source>
</evidence>
<evidence type="ECO:0000259" key="2">
    <source>
        <dbReference type="PROSITE" id="PS51502"/>
    </source>
</evidence>
<organism evidence="3 4">
    <name type="scientific">Parathielavia appendiculata</name>
    <dbReference type="NCBI Taxonomy" id="2587402"/>
    <lineage>
        <taxon>Eukaryota</taxon>
        <taxon>Fungi</taxon>
        <taxon>Dikarya</taxon>
        <taxon>Ascomycota</taxon>
        <taxon>Pezizomycotina</taxon>
        <taxon>Sordariomycetes</taxon>
        <taxon>Sordariomycetidae</taxon>
        <taxon>Sordariales</taxon>
        <taxon>Chaetomiaceae</taxon>
        <taxon>Parathielavia</taxon>
    </lineage>
</organism>
<gene>
    <name evidence="3" type="ORF">N657DRAFT_689229</name>
</gene>
<reference evidence="3" key="2">
    <citation type="submission" date="2023-05" db="EMBL/GenBank/DDBJ databases">
        <authorList>
            <consortium name="Lawrence Berkeley National Laboratory"/>
            <person name="Steindorff A."/>
            <person name="Hensen N."/>
            <person name="Bonometti L."/>
            <person name="Westerberg I."/>
            <person name="Brannstrom I.O."/>
            <person name="Guillou S."/>
            <person name="Cros-Aarteil S."/>
            <person name="Calhoun S."/>
            <person name="Haridas S."/>
            <person name="Kuo A."/>
            <person name="Mondo S."/>
            <person name="Pangilinan J."/>
            <person name="Riley R."/>
            <person name="Labutti K."/>
            <person name="Andreopoulos B."/>
            <person name="Lipzen A."/>
            <person name="Chen C."/>
            <person name="Yanf M."/>
            <person name="Daum C."/>
            <person name="Ng V."/>
            <person name="Clum A."/>
            <person name="Ohm R."/>
            <person name="Martin F."/>
            <person name="Silar P."/>
            <person name="Natvig D."/>
            <person name="Lalanne C."/>
            <person name="Gautier V."/>
            <person name="Ament-Velasquez S.L."/>
            <person name="Kruys A."/>
            <person name="Hutchinson M.I."/>
            <person name="Powell A.J."/>
            <person name="Barry K."/>
            <person name="Miller A.N."/>
            <person name="Grigoriev I.V."/>
            <person name="Debuchy R."/>
            <person name="Gladieux P."/>
            <person name="Thoren M.H."/>
            <person name="Johannesson H."/>
        </authorList>
    </citation>
    <scope>NUCLEOTIDE SEQUENCE</scope>
    <source>
        <strain evidence="3">CBS 731.68</strain>
    </source>
</reference>
<dbReference type="InterPro" id="IPR013097">
    <property type="entry name" value="Dabb"/>
</dbReference>
<accession>A0AAN6Z5E8</accession>
<dbReference type="GeneID" id="87833753"/>
<proteinExistence type="predicted"/>
<comment type="caution">
    <text evidence="3">The sequence shown here is derived from an EMBL/GenBank/DDBJ whole genome shotgun (WGS) entry which is preliminary data.</text>
</comment>
<feature type="compositionally biased region" description="Basic and acidic residues" evidence="1">
    <location>
        <begin position="112"/>
        <end position="121"/>
    </location>
</feature>
<dbReference type="PROSITE" id="PS51502">
    <property type="entry name" value="S_R_A_B_BARREL"/>
    <property type="match status" value="1"/>
</dbReference>
<dbReference type="SUPFAM" id="SSF54909">
    <property type="entry name" value="Dimeric alpha+beta barrel"/>
    <property type="match status" value="1"/>
</dbReference>
<evidence type="ECO:0000313" key="4">
    <source>
        <dbReference type="Proteomes" id="UP001302602"/>
    </source>
</evidence>
<dbReference type="InterPro" id="IPR011008">
    <property type="entry name" value="Dimeric_a/b-barrel"/>
</dbReference>
<feature type="region of interest" description="Disordered" evidence="1">
    <location>
        <begin position="103"/>
        <end position="134"/>
    </location>
</feature>
<name>A0AAN6Z5E8_9PEZI</name>
<dbReference type="AlphaFoldDB" id="A0AAN6Z5E8"/>
<dbReference type="EMBL" id="MU853226">
    <property type="protein sequence ID" value="KAK4124824.1"/>
    <property type="molecule type" value="Genomic_DNA"/>
</dbReference>
<protein>
    <recommendedName>
        <fullName evidence="2">Stress-response A/B barrel domain-containing protein</fullName>
    </recommendedName>
</protein>
<sequence length="134" mass="15427">MPRCIHRETFFKVPDQEGVQKLLEAYRVLEKNQNRNGKPYILNLRAEQVLDDPRSKGYTVMAKMTFRDREDMQYFDGWCEAHETLKKTAMEVTTERPLVIGFKGEEMADIPPAERAEEGSAKTRTNSTDSITGP</sequence>
<evidence type="ECO:0000256" key="1">
    <source>
        <dbReference type="SAM" id="MobiDB-lite"/>
    </source>
</evidence>
<dbReference type="SMART" id="SM00886">
    <property type="entry name" value="Dabb"/>
    <property type="match status" value="1"/>
</dbReference>
<keyword evidence="4" id="KW-1185">Reference proteome</keyword>
<dbReference type="Proteomes" id="UP001302602">
    <property type="component" value="Unassembled WGS sequence"/>
</dbReference>
<reference evidence="3" key="1">
    <citation type="journal article" date="2023" name="Mol. Phylogenet. Evol.">
        <title>Genome-scale phylogeny and comparative genomics of the fungal order Sordariales.</title>
        <authorList>
            <person name="Hensen N."/>
            <person name="Bonometti L."/>
            <person name="Westerberg I."/>
            <person name="Brannstrom I.O."/>
            <person name="Guillou S."/>
            <person name="Cros-Aarteil S."/>
            <person name="Calhoun S."/>
            <person name="Haridas S."/>
            <person name="Kuo A."/>
            <person name="Mondo S."/>
            <person name="Pangilinan J."/>
            <person name="Riley R."/>
            <person name="LaButti K."/>
            <person name="Andreopoulos B."/>
            <person name="Lipzen A."/>
            <person name="Chen C."/>
            <person name="Yan M."/>
            <person name="Daum C."/>
            <person name="Ng V."/>
            <person name="Clum A."/>
            <person name="Steindorff A."/>
            <person name="Ohm R.A."/>
            <person name="Martin F."/>
            <person name="Silar P."/>
            <person name="Natvig D.O."/>
            <person name="Lalanne C."/>
            <person name="Gautier V."/>
            <person name="Ament-Velasquez S.L."/>
            <person name="Kruys A."/>
            <person name="Hutchinson M.I."/>
            <person name="Powell A.J."/>
            <person name="Barry K."/>
            <person name="Miller A.N."/>
            <person name="Grigoriev I.V."/>
            <person name="Debuchy R."/>
            <person name="Gladieux P."/>
            <person name="Hiltunen Thoren M."/>
            <person name="Johannesson H."/>
        </authorList>
    </citation>
    <scope>NUCLEOTIDE SEQUENCE</scope>
    <source>
        <strain evidence="3">CBS 731.68</strain>
    </source>
</reference>
<dbReference type="Pfam" id="PF07876">
    <property type="entry name" value="Dabb"/>
    <property type="match status" value="1"/>
</dbReference>
<dbReference type="RefSeq" id="XP_062648595.1">
    <property type="nucleotide sequence ID" value="XM_062796985.1"/>
</dbReference>